<name>A0A9P8PU06_9ASCO</name>
<organism evidence="3 4">
    <name type="scientific">Wickerhamomyces mucosus</name>
    <dbReference type="NCBI Taxonomy" id="1378264"/>
    <lineage>
        <taxon>Eukaryota</taxon>
        <taxon>Fungi</taxon>
        <taxon>Dikarya</taxon>
        <taxon>Ascomycota</taxon>
        <taxon>Saccharomycotina</taxon>
        <taxon>Saccharomycetes</taxon>
        <taxon>Phaffomycetales</taxon>
        <taxon>Wickerhamomycetaceae</taxon>
        <taxon>Wickerhamomyces</taxon>
    </lineage>
</organism>
<accession>A0A9P8PU06</accession>
<feature type="transmembrane region" description="Helical" evidence="2">
    <location>
        <begin position="175"/>
        <end position="193"/>
    </location>
</feature>
<protein>
    <submittedName>
        <fullName evidence="3">Uncharacterized protein</fullName>
    </submittedName>
</protein>
<reference evidence="3" key="1">
    <citation type="journal article" date="2021" name="Open Biol.">
        <title>Shared evolutionary footprints suggest mitochondrial oxidative damage underlies multiple complex I losses in fungi.</title>
        <authorList>
            <person name="Schikora-Tamarit M.A."/>
            <person name="Marcet-Houben M."/>
            <person name="Nosek J."/>
            <person name="Gabaldon T."/>
        </authorList>
    </citation>
    <scope>NUCLEOTIDE SEQUENCE</scope>
    <source>
        <strain evidence="3">CBS6341</strain>
    </source>
</reference>
<dbReference type="OrthoDB" id="3980973at2759"/>
<keyword evidence="2" id="KW-1133">Transmembrane helix</keyword>
<feature type="region of interest" description="Disordered" evidence="1">
    <location>
        <begin position="1"/>
        <end position="70"/>
    </location>
</feature>
<reference evidence="3" key="2">
    <citation type="submission" date="2021-01" db="EMBL/GenBank/DDBJ databases">
        <authorList>
            <person name="Schikora-Tamarit M.A."/>
        </authorList>
    </citation>
    <scope>NUCLEOTIDE SEQUENCE</scope>
    <source>
        <strain evidence="3">CBS6341</strain>
    </source>
</reference>
<proteinExistence type="predicted"/>
<dbReference type="EMBL" id="JAEUBF010000506">
    <property type="protein sequence ID" value="KAH3677620.1"/>
    <property type="molecule type" value="Genomic_DNA"/>
</dbReference>
<sequence length="383" mass="43555">MKGIKKSIFRRDSDTSSLRHAPELEKINNIQPPPLNTKDSYESKPKSRTQDDESIFINQPKLSNSSSPLLSQRVEIPSYPSNLPTSLLPSIPNLPPQSQTRQFQHQFPQSNFQNANLSPKQEQYRINQYVIEFIDRLNLGPLGEVFKKIAVGFLTYLLSSKYINSDPSSQIHIQSFLYGVILTAIVFIIQPLLSNYLDSWMILLIRLGKHLVGWIVVGVALSYALKQQSTNGSNGLQTVEPRGRGDIYEKLEYSVKSSRSTSPFKQKNKPVPSKPKFARFASAPTAPQIKNTAANNNRQNNYNEMMITKMTGDYDTNIDSRSIGYRNNNYSSTSNNFTSQSTGPTSHYDRFMTAANEKHKQNENYERFVNETSHKRHSVHLDQ</sequence>
<keyword evidence="2" id="KW-0812">Transmembrane</keyword>
<dbReference type="Proteomes" id="UP000769528">
    <property type="component" value="Unassembled WGS sequence"/>
</dbReference>
<keyword evidence="4" id="KW-1185">Reference proteome</keyword>
<dbReference type="AlphaFoldDB" id="A0A9P8PU06"/>
<feature type="compositionally biased region" description="Basic and acidic residues" evidence="1">
    <location>
        <begin position="39"/>
        <end position="51"/>
    </location>
</feature>
<evidence type="ECO:0000256" key="2">
    <source>
        <dbReference type="SAM" id="Phobius"/>
    </source>
</evidence>
<keyword evidence="2" id="KW-0472">Membrane</keyword>
<feature type="transmembrane region" description="Helical" evidence="2">
    <location>
        <begin position="199"/>
        <end position="225"/>
    </location>
</feature>
<evidence type="ECO:0000313" key="4">
    <source>
        <dbReference type="Proteomes" id="UP000769528"/>
    </source>
</evidence>
<comment type="caution">
    <text evidence="3">The sequence shown here is derived from an EMBL/GenBank/DDBJ whole genome shotgun (WGS) entry which is preliminary data.</text>
</comment>
<evidence type="ECO:0000256" key="1">
    <source>
        <dbReference type="SAM" id="MobiDB-lite"/>
    </source>
</evidence>
<gene>
    <name evidence="3" type="ORF">WICMUC_001723</name>
</gene>
<evidence type="ECO:0000313" key="3">
    <source>
        <dbReference type="EMBL" id="KAH3677620.1"/>
    </source>
</evidence>